<dbReference type="Proteomes" id="UP001317322">
    <property type="component" value="Chromosome"/>
</dbReference>
<proteinExistence type="predicted"/>
<dbReference type="RefSeq" id="WP_227563594.1">
    <property type="nucleotide sequence ID" value="NZ_CP101989.1"/>
</dbReference>
<protein>
    <submittedName>
        <fullName evidence="1">Uncharacterized protein</fullName>
    </submittedName>
</protein>
<sequence length="81" mass="8819">MFEDKTLIRVDGVGVLVRRRPGGTTFDIEFEHEPQDGPPGYTFGSNGPVTEAQLLAEIAATIRSYRADGVRFVQDPPASTP</sequence>
<gene>
    <name evidence="1" type="ORF">NP075_18640</name>
</gene>
<evidence type="ECO:0000313" key="1">
    <source>
        <dbReference type="EMBL" id="UUI65100.1"/>
    </source>
</evidence>
<organism evidence="1 2">
    <name type="scientific">Cellulomonas wangsupingiae</name>
    <dbReference type="NCBI Taxonomy" id="2968085"/>
    <lineage>
        <taxon>Bacteria</taxon>
        <taxon>Bacillati</taxon>
        <taxon>Actinomycetota</taxon>
        <taxon>Actinomycetes</taxon>
        <taxon>Micrococcales</taxon>
        <taxon>Cellulomonadaceae</taxon>
        <taxon>Cellulomonas</taxon>
    </lineage>
</organism>
<reference evidence="1 2" key="1">
    <citation type="submission" date="2022-07" db="EMBL/GenBank/DDBJ databases">
        <title>Novel species in genus cellulomonas.</title>
        <authorList>
            <person name="Ye L."/>
        </authorList>
    </citation>
    <scope>NUCLEOTIDE SEQUENCE [LARGE SCALE GENOMIC DNA]</scope>
    <source>
        <strain evidence="2">zg-Y908</strain>
    </source>
</reference>
<name>A0ABY5K555_9CELL</name>
<keyword evidence="2" id="KW-1185">Reference proteome</keyword>
<dbReference type="EMBL" id="CP101989">
    <property type="protein sequence ID" value="UUI65100.1"/>
    <property type="molecule type" value="Genomic_DNA"/>
</dbReference>
<accession>A0ABY5K555</accession>
<evidence type="ECO:0000313" key="2">
    <source>
        <dbReference type="Proteomes" id="UP001317322"/>
    </source>
</evidence>